<keyword evidence="4" id="KW-0805">Transcription regulation</keyword>
<evidence type="ECO:0000256" key="1">
    <source>
        <dbReference type="ARBA" id="ARBA00022771"/>
    </source>
</evidence>
<dbReference type="Gene3D" id="3.30.40.10">
    <property type="entry name" value="Zinc/RING finger domain, C3HC4 (zinc finger)"/>
    <property type="match status" value="1"/>
</dbReference>
<dbReference type="InterPro" id="IPR028651">
    <property type="entry name" value="ING_fam"/>
</dbReference>
<evidence type="ECO:0000256" key="4">
    <source>
        <dbReference type="ARBA" id="ARBA00023015"/>
    </source>
</evidence>
<dbReference type="GO" id="GO:0006325">
    <property type="term" value="P:chromatin organization"/>
    <property type="evidence" value="ECO:0007669"/>
    <property type="project" value="UniProtKB-KW"/>
</dbReference>
<dbReference type="PANTHER" id="PTHR10333:SF103">
    <property type="entry name" value="INHIBITOR OF GROWTH PROTEIN 3"/>
    <property type="match status" value="1"/>
</dbReference>
<organism evidence="7">
    <name type="scientific">Spirodela intermedia</name>
    <name type="common">Intermediate duckweed</name>
    <dbReference type="NCBI Taxonomy" id="51605"/>
    <lineage>
        <taxon>Eukaryota</taxon>
        <taxon>Viridiplantae</taxon>
        <taxon>Streptophyta</taxon>
        <taxon>Embryophyta</taxon>
        <taxon>Tracheophyta</taxon>
        <taxon>Spermatophyta</taxon>
        <taxon>Magnoliopsida</taxon>
        <taxon>Liliopsida</taxon>
        <taxon>Araceae</taxon>
        <taxon>Lemnoideae</taxon>
        <taxon>Spirodela</taxon>
    </lineage>
</organism>
<feature type="domain" description="Inhibitor of growth protein N-terminal histone-binding" evidence="6">
    <location>
        <begin position="12"/>
        <end position="67"/>
    </location>
</feature>
<accession>A0A7I8JAG2</accession>
<dbReference type="InterPro" id="IPR013083">
    <property type="entry name" value="Znf_RING/FYVE/PHD"/>
</dbReference>
<evidence type="ECO:0000256" key="5">
    <source>
        <dbReference type="ARBA" id="ARBA00023163"/>
    </source>
</evidence>
<evidence type="ECO:0000313" key="7">
    <source>
        <dbReference type="EMBL" id="CAA2627843.1"/>
    </source>
</evidence>
<sequence>MENFLLMKNEKRCDEEIEEIRRGFVGSGNANLNTSLIRFSDEALDEQKHCIRIADEKIALAGQAYEMPASIDLEIPVDPNEPTYCVCNQVSYGQMVACDNPSVSTAGREW</sequence>
<dbReference type="Proteomes" id="UP001189122">
    <property type="component" value="Unassembled WGS sequence"/>
</dbReference>
<name>A0A7I8JAG2_SPIIN</name>
<protein>
    <recommendedName>
        <fullName evidence="6">Inhibitor of growth protein N-terminal histone-binding domain-containing protein</fullName>
    </recommendedName>
</protein>
<dbReference type="EMBL" id="LR743597">
    <property type="protein sequence ID" value="CAA2627843.1"/>
    <property type="molecule type" value="Genomic_DNA"/>
</dbReference>
<keyword evidence="1" id="KW-0863">Zinc-finger</keyword>
<keyword evidence="3" id="KW-0156">Chromatin regulator</keyword>
<reference evidence="7 8" key="1">
    <citation type="submission" date="2019-12" db="EMBL/GenBank/DDBJ databases">
        <authorList>
            <person name="Scholz U."/>
            <person name="Mascher M."/>
            <person name="Fiebig A."/>
        </authorList>
    </citation>
    <scope>NUCLEOTIDE SEQUENCE</scope>
</reference>
<proteinExistence type="predicted"/>
<keyword evidence="1" id="KW-0479">Metal-binding</keyword>
<dbReference type="InterPro" id="IPR024610">
    <property type="entry name" value="ING_N_histone-binding"/>
</dbReference>
<dbReference type="EMBL" id="CACRZD030000010">
    <property type="protein sequence ID" value="CAA6667099.1"/>
    <property type="molecule type" value="Genomic_DNA"/>
</dbReference>
<evidence type="ECO:0000256" key="2">
    <source>
        <dbReference type="ARBA" id="ARBA00022833"/>
    </source>
</evidence>
<keyword evidence="2" id="KW-0862">Zinc</keyword>
<keyword evidence="8" id="KW-1185">Reference proteome</keyword>
<dbReference type="SUPFAM" id="SSF57903">
    <property type="entry name" value="FYVE/PHD zinc finger"/>
    <property type="match status" value="1"/>
</dbReference>
<dbReference type="Pfam" id="PF12998">
    <property type="entry name" value="ING"/>
    <property type="match status" value="1"/>
</dbReference>
<dbReference type="PANTHER" id="PTHR10333">
    <property type="entry name" value="INHIBITOR OF GROWTH PROTEIN"/>
    <property type="match status" value="1"/>
</dbReference>
<gene>
    <name evidence="7" type="ORF">SI7747_10013492</name>
</gene>
<evidence type="ECO:0000256" key="3">
    <source>
        <dbReference type="ARBA" id="ARBA00022853"/>
    </source>
</evidence>
<evidence type="ECO:0000313" key="8">
    <source>
        <dbReference type="Proteomes" id="UP001189122"/>
    </source>
</evidence>
<dbReference type="GO" id="GO:0008270">
    <property type="term" value="F:zinc ion binding"/>
    <property type="evidence" value="ECO:0007669"/>
    <property type="project" value="UniProtKB-KW"/>
</dbReference>
<dbReference type="AlphaFoldDB" id="A0A7I8JAG2"/>
<keyword evidence="5" id="KW-0804">Transcription</keyword>
<dbReference type="InterPro" id="IPR011011">
    <property type="entry name" value="Znf_FYVE_PHD"/>
</dbReference>
<evidence type="ECO:0000259" key="6">
    <source>
        <dbReference type="Pfam" id="PF12998"/>
    </source>
</evidence>